<evidence type="ECO:0000313" key="2">
    <source>
        <dbReference type="Proteomes" id="UP000095546"/>
    </source>
</evidence>
<name>A0A173ZQR0_9FIRM</name>
<protein>
    <submittedName>
        <fullName evidence="1">Uncharacterized protein</fullName>
    </submittedName>
</protein>
<dbReference type="STRING" id="187979.ERS852385_01342"/>
<proteinExistence type="predicted"/>
<organism evidence="1 2">
    <name type="scientific">Mitsuokella jalaludinii</name>
    <dbReference type="NCBI Taxonomy" id="187979"/>
    <lineage>
        <taxon>Bacteria</taxon>
        <taxon>Bacillati</taxon>
        <taxon>Bacillota</taxon>
        <taxon>Negativicutes</taxon>
        <taxon>Selenomonadales</taxon>
        <taxon>Selenomonadaceae</taxon>
        <taxon>Mitsuokella</taxon>
    </lineage>
</organism>
<keyword evidence="2" id="KW-1185">Reference proteome</keyword>
<dbReference type="AlphaFoldDB" id="A0A173ZQR0"/>
<sequence>MLDMNKVWPCKLHRIAYSELANYEDSRSIDGYVDKDNCKKLYDKTGELLDESEYRIDDDDFDRHFK</sequence>
<dbReference type="EMBL" id="CYYU01000008">
    <property type="protein sequence ID" value="CUN77920.1"/>
    <property type="molecule type" value="Genomic_DNA"/>
</dbReference>
<evidence type="ECO:0000313" key="1">
    <source>
        <dbReference type="EMBL" id="CUN77920.1"/>
    </source>
</evidence>
<reference evidence="1 2" key="1">
    <citation type="submission" date="2015-09" db="EMBL/GenBank/DDBJ databases">
        <authorList>
            <consortium name="Pathogen Informatics"/>
        </authorList>
    </citation>
    <scope>NUCLEOTIDE SEQUENCE [LARGE SCALE GENOMIC DNA]</scope>
    <source>
        <strain evidence="1 2">2789STDY5608828</strain>
    </source>
</reference>
<accession>A0A173ZQR0</accession>
<gene>
    <name evidence="1" type="ORF">ERS852385_01342</name>
</gene>
<dbReference type="Proteomes" id="UP000095546">
    <property type="component" value="Unassembled WGS sequence"/>
</dbReference>